<dbReference type="InterPro" id="IPR001626">
    <property type="entry name" value="ABC_TroCD"/>
</dbReference>
<organism evidence="15 16">
    <name type="scientific">Gammaproteobacteria bacterium LSUCC0057</name>
    <dbReference type="NCBI Taxonomy" id="2559237"/>
    <lineage>
        <taxon>Bacteria</taxon>
        <taxon>Pseudomonadati</taxon>
        <taxon>Pseudomonadota</taxon>
        <taxon>Gammaproteobacteria</taxon>
        <taxon>Cellvibrionales</taxon>
        <taxon>Porticoccaceae</taxon>
        <taxon>SAR92 clade</taxon>
    </lineage>
</organism>
<keyword evidence="9 14" id="KW-1133">Transmembrane helix</keyword>
<evidence type="ECO:0000256" key="7">
    <source>
        <dbReference type="ARBA" id="ARBA00022833"/>
    </source>
</evidence>
<evidence type="ECO:0000256" key="10">
    <source>
        <dbReference type="ARBA" id="ARBA00023065"/>
    </source>
</evidence>
<comment type="subcellular location">
    <subcellularLocation>
        <location evidence="2 13">Cell membrane</location>
        <topology evidence="2 13">Multi-pass membrane protein</topology>
    </subcellularLocation>
</comment>
<evidence type="ECO:0000256" key="6">
    <source>
        <dbReference type="ARBA" id="ARBA00022692"/>
    </source>
</evidence>
<dbReference type="Gene3D" id="1.10.3470.10">
    <property type="entry name" value="ABC transporter involved in vitamin B12 uptake, BtuC"/>
    <property type="match status" value="1"/>
</dbReference>
<feature type="transmembrane region" description="Helical" evidence="14">
    <location>
        <begin position="40"/>
        <end position="73"/>
    </location>
</feature>
<comment type="caution">
    <text evidence="15">The sequence shown here is derived from an EMBL/GenBank/DDBJ whole genome shotgun (WGS) entry which is preliminary data.</text>
</comment>
<evidence type="ECO:0000256" key="8">
    <source>
        <dbReference type="ARBA" id="ARBA00022906"/>
    </source>
</evidence>
<evidence type="ECO:0000256" key="2">
    <source>
        <dbReference type="ARBA" id="ARBA00004651"/>
    </source>
</evidence>
<evidence type="ECO:0000256" key="4">
    <source>
        <dbReference type="ARBA" id="ARBA00022448"/>
    </source>
</evidence>
<protein>
    <recommendedName>
        <fullName evidence="12">High-affinity zinc uptake system membrane protein ZnuB</fullName>
    </recommendedName>
</protein>
<evidence type="ECO:0000256" key="3">
    <source>
        <dbReference type="ARBA" id="ARBA00008034"/>
    </source>
</evidence>
<dbReference type="GO" id="GO:0055085">
    <property type="term" value="P:transmembrane transport"/>
    <property type="evidence" value="ECO:0007669"/>
    <property type="project" value="InterPro"/>
</dbReference>
<proteinExistence type="inferred from homology"/>
<keyword evidence="8" id="KW-0864">Zinc transport</keyword>
<keyword evidence="16" id="KW-1185">Reference proteome</keyword>
<feature type="transmembrane region" description="Helical" evidence="14">
    <location>
        <begin position="6"/>
        <end position="28"/>
    </location>
</feature>
<keyword evidence="6 13" id="KW-0812">Transmembrane</keyword>
<keyword evidence="4 13" id="KW-0813">Transport</keyword>
<evidence type="ECO:0000256" key="5">
    <source>
        <dbReference type="ARBA" id="ARBA00022475"/>
    </source>
</evidence>
<feature type="transmembrane region" description="Helical" evidence="14">
    <location>
        <begin position="119"/>
        <end position="145"/>
    </location>
</feature>
<dbReference type="PANTHER" id="PTHR30477:SF23">
    <property type="entry name" value="HIGH-AFFINITY ZINC UPTAKE SYSTEM MEMBRANE PROTEIN ZNUB"/>
    <property type="match status" value="1"/>
</dbReference>
<gene>
    <name evidence="15" type="ORF">E3W66_06620</name>
</gene>
<feature type="transmembrane region" description="Helical" evidence="14">
    <location>
        <begin position="239"/>
        <end position="257"/>
    </location>
</feature>
<evidence type="ECO:0000256" key="9">
    <source>
        <dbReference type="ARBA" id="ARBA00022989"/>
    </source>
</evidence>
<feature type="transmembrane region" description="Helical" evidence="14">
    <location>
        <begin position="171"/>
        <end position="201"/>
    </location>
</feature>
<feature type="transmembrane region" description="Helical" evidence="14">
    <location>
        <begin position="213"/>
        <end position="233"/>
    </location>
</feature>
<dbReference type="EMBL" id="SPIA01000002">
    <property type="protein sequence ID" value="TFH67915.1"/>
    <property type="molecule type" value="Genomic_DNA"/>
</dbReference>
<evidence type="ECO:0000313" key="15">
    <source>
        <dbReference type="EMBL" id="TFH67915.1"/>
    </source>
</evidence>
<dbReference type="OrthoDB" id="9783937at2"/>
<evidence type="ECO:0000256" key="14">
    <source>
        <dbReference type="SAM" id="Phobius"/>
    </source>
</evidence>
<dbReference type="GO" id="GO:0010043">
    <property type="term" value="P:response to zinc ion"/>
    <property type="evidence" value="ECO:0007669"/>
    <property type="project" value="TreeGrafter"/>
</dbReference>
<dbReference type="AlphaFoldDB" id="A0A4Y8UGG4"/>
<comment type="similarity">
    <text evidence="3 13">Belongs to the ABC-3 integral membrane protein family.</text>
</comment>
<keyword evidence="5" id="KW-1003">Cell membrane</keyword>
<evidence type="ECO:0000256" key="1">
    <source>
        <dbReference type="ARBA" id="ARBA00002313"/>
    </source>
</evidence>
<evidence type="ECO:0000256" key="11">
    <source>
        <dbReference type="ARBA" id="ARBA00023136"/>
    </source>
</evidence>
<dbReference type="SUPFAM" id="SSF81345">
    <property type="entry name" value="ABC transporter involved in vitamin B12 uptake, BtuC"/>
    <property type="match status" value="1"/>
</dbReference>
<keyword evidence="10" id="KW-0406">Ion transport</keyword>
<feature type="transmembrane region" description="Helical" evidence="14">
    <location>
        <begin position="85"/>
        <end position="107"/>
    </location>
</feature>
<dbReference type="PANTHER" id="PTHR30477">
    <property type="entry name" value="ABC-TRANSPORTER METAL-BINDING PROTEIN"/>
    <property type="match status" value="1"/>
</dbReference>
<dbReference type="Proteomes" id="UP000298133">
    <property type="component" value="Unassembled WGS sequence"/>
</dbReference>
<keyword evidence="7" id="KW-0862">Zinc</keyword>
<evidence type="ECO:0000256" key="13">
    <source>
        <dbReference type="RuleBase" id="RU003943"/>
    </source>
</evidence>
<dbReference type="GO" id="GO:0043190">
    <property type="term" value="C:ATP-binding cassette (ABC) transporter complex"/>
    <property type="evidence" value="ECO:0007669"/>
    <property type="project" value="InterPro"/>
</dbReference>
<keyword evidence="11 14" id="KW-0472">Membrane</keyword>
<comment type="function">
    <text evidence="1">Involved in the high-affinity zinc uptake transport system.</text>
</comment>
<accession>A0A4Y8UGG4</accession>
<sequence length="261" mass="26986">MFELLATAVAGGLAVALVAGPLGCFVVWRRMAYFGDTLAHSALLGVALSVFFSLNLSLTTALVPLTIALLLVWLEQRGGLPLDTLLGILSHSALAAGLVLVAQLEGVRIDLMALLFGDLLAITSGELGVIVGVAAVILGLLLWLWRPLINITLNPELAAVEGTPVMAVRTALMVATALLIAIAMKIVGVMLITALLIIPAAAARRLSHTPEQMAVWASALACCSVLGGTALAWHADTPVGPSVVVVASALFVLATALRRPQ</sequence>
<evidence type="ECO:0000313" key="16">
    <source>
        <dbReference type="Proteomes" id="UP000298133"/>
    </source>
</evidence>
<reference evidence="15 16" key="1">
    <citation type="submission" date="2019-03" db="EMBL/GenBank/DDBJ databases">
        <title>Draft genome of Gammaproteobacteria bacterium LSUCC0057, a member of the SAR92 clade.</title>
        <authorList>
            <person name="Lanclos V.C."/>
            <person name="Doiron C."/>
            <person name="Henson M.W."/>
            <person name="Thrash J.C."/>
        </authorList>
    </citation>
    <scope>NUCLEOTIDE SEQUENCE [LARGE SCALE GENOMIC DNA]</scope>
    <source>
        <strain evidence="15 16">LSUCC0057</strain>
    </source>
</reference>
<name>A0A4Y8UGG4_9GAMM</name>
<dbReference type="InterPro" id="IPR037294">
    <property type="entry name" value="ABC_BtuC-like"/>
</dbReference>
<dbReference type="Pfam" id="PF00950">
    <property type="entry name" value="ABC-3"/>
    <property type="match status" value="1"/>
</dbReference>
<evidence type="ECO:0000256" key="12">
    <source>
        <dbReference type="ARBA" id="ARBA00040080"/>
    </source>
</evidence>
<dbReference type="GO" id="GO:0006829">
    <property type="term" value="P:zinc ion transport"/>
    <property type="evidence" value="ECO:0007669"/>
    <property type="project" value="UniProtKB-KW"/>
</dbReference>